<dbReference type="PANTHER" id="PTHR45023">
    <property type="match status" value="1"/>
</dbReference>
<dbReference type="PANTHER" id="PTHR45023:SF4">
    <property type="entry name" value="GLYCINE-RICH PROTEIN-RELATED"/>
    <property type="match status" value="1"/>
</dbReference>
<organism evidence="3">
    <name type="scientific">Brassica oleracea</name>
    <name type="common">Wild cabbage</name>
    <dbReference type="NCBI Taxonomy" id="3712"/>
    <lineage>
        <taxon>Eukaryota</taxon>
        <taxon>Viridiplantae</taxon>
        <taxon>Streptophyta</taxon>
        <taxon>Embryophyta</taxon>
        <taxon>Tracheophyta</taxon>
        <taxon>Spermatophyta</taxon>
        <taxon>Magnoliopsida</taxon>
        <taxon>eudicotyledons</taxon>
        <taxon>Gunneridae</taxon>
        <taxon>Pentapetalae</taxon>
        <taxon>rosids</taxon>
        <taxon>malvids</taxon>
        <taxon>Brassicales</taxon>
        <taxon>Brassicaceae</taxon>
        <taxon>Brassiceae</taxon>
        <taxon>Brassica</taxon>
    </lineage>
</organism>
<dbReference type="AlphaFoldDB" id="A0A3P6BGJ6"/>
<keyword evidence="2" id="KW-0812">Transmembrane</keyword>
<keyword evidence="2" id="KW-1133">Transmembrane helix</keyword>
<protein>
    <recommendedName>
        <fullName evidence="4">No apical meristem-associated C-terminal domain-containing protein</fullName>
    </recommendedName>
</protein>
<feature type="region of interest" description="Disordered" evidence="1">
    <location>
        <begin position="114"/>
        <end position="146"/>
    </location>
</feature>
<keyword evidence="2" id="KW-0472">Membrane</keyword>
<evidence type="ECO:0000256" key="2">
    <source>
        <dbReference type="SAM" id="Phobius"/>
    </source>
</evidence>
<feature type="transmembrane region" description="Helical" evidence="2">
    <location>
        <begin position="204"/>
        <end position="226"/>
    </location>
</feature>
<proteinExistence type="predicted"/>
<evidence type="ECO:0008006" key="4">
    <source>
        <dbReference type="Google" id="ProtNLM"/>
    </source>
</evidence>
<accession>A0A3P6BGJ6</accession>
<gene>
    <name evidence="3" type="ORF">BOLC3T18627H</name>
</gene>
<evidence type="ECO:0000256" key="1">
    <source>
        <dbReference type="SAM" id="MobiDB-lite"/>
    </source>
</evidence>
<reference evidence="3" key="1">
    <citation type="submission" date="2018-11" db="EMBL/GenBank/DDBJ databases">
        <authorList>
            <consortium name="Genoscope - CEA"/>
            <person name="William W."/>
        </authorList>
    </citation>
    <scope>NUCLEOTIDE SEQUENCE</scope>
</reference>
<dbReference type="EMBL" id="LR031872">
    <property type="protein sequence ID" value="VDC95591.1"/>
    <property type="molecule type" value="Genomic_DNA"/>
</dbReference>
<evidence type="ECO:0000313" key="3">
    <source>
        <dbReference type="EMBL" id="VDC95591.1"/>
    </source>
</evidence>
<feature type="transmembrane region" description="Helical" evidence="2">
    <location>
        <begin position="232"/>
        <end position="256"/>
    </location>
</feature>
<sequence>MSNGQVHSGKRLPLTLRHVQRLQPTEQQDTNHCKQMWHKINDQVNKFCEAIEAATREKTSGQNENDVLKSAHEIFFNNHKKKIVLEHAWKELINDQKWCGLKSEGIAKRRKCQEDLQSESSHANETRTDEEERSPGVKAAKGKKTKVEGKDRISEFQTMWSIKQQDLVIKERLSKMRLLDSLLAKKEPLADYEEALKKKLINELLSILVVLFYVVCFMFEVLVVLFEIVLLFHVIGLFATHGFCLGLSCNSLLSLLSQTSKETLASCCCLSRIVVSVCL</sequence>
<name>A0A3P6BGJ6_BRAOL</name>